<keyword evidence="1" id="KW-1133">Transmembrane helix</keyword>
<dbReference type="STRING" id="189381.GCA_900166615_04061"/>
<dbReference type="EMBL" id="LGUE01000001">
    <property type="protein sequence ID" value="KON91199.1"/>
    <property type="molecule type" value="Genomic_DNA"/>
</dbReference>
<reference evidence="5" key="1">
    <citation type="submission" date="2015-07" db="EMBL/GenBank/DDBJ databases">
        <title>Fjat-14235 jcm11544.</title>
        <authorList>
            <person name="Liu B."/>
            <person name="Wang J."/>
            <person name="Zhu Y."/>
            <person name="Liu G."/>
            <person name="Chen Q."/>
            <person name="Chen Z."/>
            <person name="Lan J."/>
            <person name="Che J."/>
            <person name="Ge C."/>
            <person name="Shi H."/>
            <person name="Pan Z."/>
            <person name="Liu X."/>
        </authorList>
    </citation>
    <scope>NUCLEOTIDE SEQUENCE [LARGE SCALE GENOMIC DNA]</scope>
    <source>
        <strain evidence="5">JCM 11544</strain>
    </source>
</reference>
<evidence type="ECO:0000313" key="2">
    <source>
        <dbReference type="EMBL" id="KON91199.1"/>
    </source>
</evidence>
<keyword evidence="5" id="KW-1185">Reference proteome</keyword>
<sequence length="62" mass="7215">MKKFSSHTQPPWLRNTRAICKQFIVPFTIFQGIRTILIPSTFDVLLLTLFLAIAAAIYFDWI</sequence>
<feature type="transmembrane region" description="Helical" evidence="1">
    <location>
        <begin position="36"/>
        <end position="59"/>
    </location>
</feature>
<dbReference type="OrthoDB" id="2456214at2"/>
<keyword evidence="1" id="KW-0812">Transmembrane</keyword>
<evidence type="ECO:0000313" key="3">
    <source>
        <dbReference type="EMBL" id="KZE43556.1"/>
    </source>
</evidence>
<reference evidence="4 7" key="5">
    <citation type="submission" date="2019-08" db="EMBL/GenBank/DDBJ databases">
        <title>Bacillus genomes from the desert of Cuatro Cienegas, Coahuila.</title>
        <authorList>
            <person name="Olmedo-Alvarez G."/>
        </authorList>
    </citation>
    <scope>NUCLEOTIDE SEQUENCE [LARGE SCALE GENOMIC DNA]</scope>
    <source>
        <strain evidence="4 7">CH108_3D</strain>
    </source>
</reference>
<accession>A0A0J5V8X8</accession>
<evidence type="ECO:0000313" key="5">
    <source>
        <dbReference type="Proteomes" id="UP000037405"/>
    </source>
</evidence>
<dbReference type="EMBL" id="VTEQ01000001">
    <property type="protein sequence ID" value="TYS56965.1"/>
    <property type="molecule type" value="Genomic_DNA"/>
</dbReference>
<evidence type="ECO:0000313" key="4">
    <source>
        <dbReference type="EMBL" id="TYS56965.1"/>
    </source>
</evidence>
<organism evidence="2 5">
    <name type="scientific">Rossellomorea marisflavi</name>
    <dbReference type="NCBI Taxonomy" id="189381"/>
    <lineage>
        <taxon>Bacteria</taxon>
        <taxon>Bacillati</taxon>
        <taxon>Bacillota</taxon>
        <taxon>Bacilli</taxon>
        <taxon>Bacillales</taxon>
        <taxon>Bacillaceae</taxon>
        <taxon>Rossellomorea</taxon>
    </lineage>
</organism>
<dbReference type="Proteomes" id="UP000037405">
    <property type="component" value="Unassembled WGS sequence"/>
</dbReference>
<comment type="caution">
    <text evidence="2">The sequence shown here is derived from an EMBL/GenBank/DDBJ whole genome shotgun (WGS) entry which is preliminary data.</text>
</comment>
<proteinExistence type="predicted"/>
<evidence type="ECO:0000256" key="1">
    <source>
        <dbReference type="SAM" id="Phobius"/>
    </source>
</evidence>
<dbReference type="AlphaFoldDB" id="A0A0J5V8X8"/>
<name>A0A0J5V8X8_9BACI</name>
<dbReference type="GeneID" id="89535490"/>
<protein>
    <submittedName>
        <fullName evidence="2">Membrane protein</fullName>
    </submittedName>
</protein>
<gene>
    <name evidence="2" type="ORF">AF331_01265</name>
    <name evidence="3" type="ORF">AV649_10160</name>
    <name evidence="4" type="ORF">FZC83_05215</name>
</gene>
<dbReference type="EMBL" id="LQQY01000047">
    <property type="protein sequence ID" value="KZE43556.1"/>
    <property type="molecule type" value="Genomic_DNA"/>
</dbReference>
<dbReference type="PATRIC" id="fig|189381.10.peg.3293"/>
<dbReference type="Proteomes" id="UP000322997">
    <property type="component" value="Unassembled WGS sequence"/>
</dbReference>
<reference evidence="3" key="4">
    <citation type="submission" date="2016-01" db="EMBL/GenBank/DDBJ databases">
        <authorList>
            <person name="McClelland M."/>
            <person name="Jain A."/>
            <person name="Saraogi P."/>
            <person name="Mendelson R."/>
            <person name="Westerman R."/>
            <person name="SanMiguel P."/>
            <person name="Csonka L."/>
        </authorList>
    </citation>
    <scope>NUCLEOTIDE SEQUENCE</scope>
    <source>
        <strain evidence="3">M19</strain>
    </source>
</reference>
<dbReference type="Proteomes" id="UP000076510">
    <property type="component" value="Unassembled WGS sequence"/>
</dbReference>
<dbReference type="RefSeq" id="WP_048006254.1">
    <property type="nucleotide sequence ID" value="NZ_BSED01000008.1"/>
</dbReference>
<evidence type="ECO:0000313" key="7">
    <source>
        <dbReference type="Proteomes" id="UP000322997"/>
    </source>
</evidence>
<keyword evidence="1" id="KW-0472">Membrane</keyword>
<reference evidence="2" key="2">
    <citation type="submission" date="2015-07" db="EMBL/GenBank/DDBJ databases">
        <title>MeaNS - Measles Nucleotide Surveillance Program.</title>
        <authorList>
            <person name="Tran T."/>
            <person name="Druce J."/>
        </authorList>
    </citation>
    <scope>NUCLEOTIDE SEQUENCE</scope>
    <source>
        <strain evidence="2">JCM 11544</strain>
    </source>
</reference>
<reference evidence="6" key="3">
    <citation type="submission" date="2016-01" db="EMBL/GenBank/DDBJ databases">
        <title>Whole genome sequencing of Bhargavaea cecembensis T14.</title>
        <authorList>
            <person name="Hong K.W."/>
        </authorList>
    </citation>
    <scope>NUCLEOTIDE SEQUENCE [LARGE SCALE GENOMIC DNA]</scope>
    <source>
        <strain evidence="6">M19</strain>
    </source>
</reference>
<evidence type="ECO:0000313" key="6">
    <source>
        <dbReference type="Proteomes" id="UP000076510"/>
    </source>
</evidence>